<evidence type="ECO:0000259" key="7">
    <source>
        <dbReference type="Pfam" id="PF02518"/>
    </source>
</evidence>
<dbReference type="InterPro" id="IPR003594">
    <property type="entry name" value="HATPase_dom"/>
</dbReference>
<accession>A0ABT1Q2B4</accession>
<sequence length="525" mass="56129">MVRAEGSPGSQRLASVLLLLPPVTVAALTVLAEFVVSAGARWPVAWCGGAATLAVAVVAAEGARRGRVIAELREQNTRLQTDVERRIADQQVAIDRLADAELSAAVGALQQGASIDEVMHGVADDSRLESRYDAARRRVLRYTLNAVSTEEDLRETSKRGFESVSRRVQAIVNRQSRDIEVMQDRHGRDADVLRDLMHLDHGTQMIGRLADSIAVLSGARSGRQWVKPQPLYNVLRAAVGRILHYTRVDIASVPKVAVDGPAVEPLIHAMAEMLDNATQYSPPKTRVILSATEVQAGVAMEIEDRGLGLSEETRARAEHVLEQARRGIDLNELGETPQLGLAVVGRLAQTHGFQVELRPNAYGGVRAVLTVPRRWITTAPVSGVRARSRALASPPRPVDPPARRMPGPRQPFADAEQDDMPVAYERTANGLPQRHRRMAVPPAGSDAAAATVISQMRADTPPDAPPPPASSTTSGTSASSGTPVTEEPGMWVADFMRGLSGAPATSGPEGQAGQAGDGHDGEAEQ</sequence>
<dbReference type="EC" id="2.7.13.3" evidence="2"/>
<dbReference type="RefSeq" id="WP_255921800.1">
    <property type="nucleotide sequence ID" value="NZ_JANFNG010000016.1"/>
</dbReference>
<keyword evidence="3" id="KW-0597">Phosphoprotein</keyword>
<dbReference type="PROSITE" id="PS50890">
    <property type="entry name" value="PUA"/>
    <property type="match status" value="1"/>
</dbReference>
<dbReference type="Pfam" id="PF02518">
    <property type="entry name" value="HATPase_c"/>
    <property type="match status" value="1"/>
</dbReference>
<feature type="domain" description="Histidine kinase/HSP90-like ATPase" evidence="7">
    <location>
        <begin position="265"/>
        <end position="373"/>
    </location>
</feature>
<evidence type="ECO:0000256" key="2">
    <source>
        <dbReference type="ARBA" id="ARBA00012438"/>
    </source>
</evidence>
<dbReference type="Gene3D" id="3.30.565.10">
    <property type="entry name" value="Histidine kinase-like ATPase, C-terminal domain"/>
    <property type="match status" value="1"/>
</dbReference>
<evidence type="ECO:0000256" key="1">
    <source>
        <dbReference type="ARBA" id="ARBA00000085"/>
    </source>
</evidence>
<protein>
    <recommendedName>
        <fullName evidence="2">histidine kinase</fullName>
        <ecNumber evidence="2">2.7.13.3</ecNumber>
    </recommendedName>
</protein>
<evidence type="ECO:0000256" key="3">
    <source>
        <dbReference type="ARBA" id="ARBA00022553"/>
    </source>
</evidence>
<dbReference type="PANTHER" id="PTHR45436">
    <property type="entry name" value="SENSOR HISTIDINE KINASE YKOH"/>
    <property type="match status" value="1"/>
</dbReference>
<dbReference type="EMBL" id="JANFNG010000016">
    <property type="protein sequence ID" value="MCQ4082895.1"/>
    <property type="molecule type" value="Genomic_DNA"/>
</dbReference>
<comment type="caution">
    <text evidence="8">The sequence shown here is derived from an EMBL/GenBank/DDBJ whole genome shotgun (WGS) entry which is preliminary data.</text>
</comment>
<keyword evidence="4" id="KW-0808">Transferase</keyword>
<evidence type="ECO:0000313" key="8">
    <source>
        <dbReference type="EMBL" id="MCQ4082895.1"/>
    </source>
</evidence>
<keyword evidence="9" id="KW-1185">Reference proteome</keyword>
<evidence type="ECO:0000256" key="5">
    <source>
        <dbReference type="ARBA" id="ARBA00022777"/>
    </source>
</evidence>
<gene>
    <name evidence="8" type="ORF">NGB36_20385</name>
</gene>
<feature type="compositionally biased region" description="Low complexity" evidence="6">
    <location>
        <begin position="439"/>
        <end position="450"/>
    </location>
</feature>
<keyword evidence="8" id="KW-0067">ATP-binding</keyword>
<feature type="region of interest" description="Disordered" evidence="6">
    <location>
        <begin position="385"/>
        <end position="525"/>
    </location>
</feature>
<evidence type="ECO:0000256" key="4">
    <source>
        <dbReference type="ARBA" id="ARBA00022679"/>
    </source>
</evidence>
<dbReference type="InterPro" id="IPR050428">
    <property type="entry name" value="TCS_sensor_his_kinase"/>
</dbReference>
<name>A0ABT1Q2B4_9ACTN</name>
<evidence type="ECO:0000256" key="6">
    <source>
        <dbReference type="SAM" id="MobiDB-lite"/>
    </source>
</evidence>
<keyword evidence="5" id="KW-0418">Kinase</keyword>
<reference evidence="8" key="1">
    <citation type="submission" date="2022-06" db="EMBL/GenBank/DDBJ databases">
        <title>Draft genome sequence of Streptomyces sp. RB6PN25 isolated from peat swamp forest in Thailand.</title>
        <authorList>
            <person name="Duangmal K."/>
            <person name="Klaysubun C."/>
        </authorList>
    </citation>
    <scope>NUCLEOTIDE SEQUENCE</scope>
    <source>
        <strain evidence="8">RB6PN25</strain>
    </source>
</reference>
<dbReference type="GO" id="GO:0005524">
    <property type="term" value="F:ATP binding"/>
    <property type="evidence" value="ECO:0007669"/>
    <property type="project" value="UniProtKB-KW"/>
</dbReference>
<dbReference type="InterPro" id="IPR036890">
    <property type="entry name" value="HATPase_C_sf"/>
</dbReference>
<dbReference type="SUPFAM" id="SSF55874">
    <property type="entry name" value="ATPase domain of HSP90 chaperone/DNA topoisomerase II/histidine kinase"/>
    <property type="match status" value="1"/>
</dbReference>
<evidence type="ECO:0000313" key="9">
    <source>
        <dbReference type="Proteomes" id="UP001057702"/>
    </source>
</evidence>
<organism evidence="8 9">
    <name type="scientific">Streptomyces humicola</name>
    <dbReference type="NCBI Taxonomy" id="2953240"/>
    <lineage>
        <taxon>Bacteria</taxon>
        <taxon>Bacillati</taxon>
        <taxon>Actinomycetota</taxon>
        <taxon>Actinomycetes</taxon>
        <taxon>Kitasatosporales</taxon>
        <taxon>Streptomycetaceae</taxon>
        <taxon>Streptomyces</taxon>
    </lineage>
</organism>
<feature type="compositionally biased region" description="Low complexity" evidence="6">
    <location>
        <begin position="470"/>
        <end position="483"/>
    </location>
</feature>
<comment type="catalytic activity">
    <reaction evidence="1">
        <text>ATP + protein L-histidine = ADP + protein N-phospho-L-histidine.</text>
        <dbReference type="EC" id="2.7.13.3"/>
    </reaction>
</comment>
<keyword evidence="8" id="KW-0547">Nucleotide-binding</keyword>
<dbReference type="PANTHER" id="PTHR45436:SF5">
    <property type="entry name" value="SENSOR HISTIDINE KINASE TRCS"/>
    <property type="match status" value="1"/>
</dbReference>
<dbReference type="Proteomes" id="UP001057702">
    <property type="component" value="Unassembled WGS sequence"/>
</dbReference>
<proteinExistence type="predicted"/>